<evidence type="ECO:0000313" key="4">
    <source>
        <dbReference type="EMBL" id="QDU63701.1"/>
    </source>
</evidence>
<dbReference type="AlphaFoldDB" id="A0A518B9P9"/>
<keyword evidence="5" id="KW-1185">Reference proteome</keyword>
<feature type="compositionally biased region" description="Basic and acidic residues" evidence="2">
    <location>
        <begin position="7"/>
        <end position="16"/>
    </location>
</feature>
<dbReference type="EMBL" id="CP036279">
    <property type="protein sequence ID" value="QDU63701.1"/>
    <property type="molecule type" value="Genomic_DNA"/>
</dbReference>
<proteinExistence type="predicted"/>
<evidence type="ECO:0000256" key="2">
    <source>
        <dbReference type="SAM" id="MobiDB-lite"/>
    </source>
</evidence>
<dbReference type="KEGG" id="knv:Pan216_45820"/>
<organism evidence="4 5">
    <name type="scientific">Kolteria novifilia</name>
    <dbReference type="NCBI Taxonomy" id="2527975"/>
    <lineage>
        <taxon>Bacteria</taxon>
        <taxon>Pseudomonadati</taxon>
        <taxon>Planctomycetota</taxon>
        <taxon>Planctomycetia</taxon>
        <taxon>Kolteriales</taxon>
        <taxon>Kolteriaceae</taxon>
        <taxon>Kolteria</taxon>
    </lineage>
</organism>
<feature type="region of interest" description="Disordered" evidence="2">
    <location>
        <begin position="1"/>
        <end position="27"/>
    </location>
</feature>
<evidence type="ECO:0000256" key="1">
    <source>
        <dbReference type="SAM" id="Coils"/>
    </source>
</evidence>
<keyword evidence="1" id="KW-0175">Coiled coil</keyword>
<feature type="coiled-coil region" evidence="1">
    <location>
        <begin position="338"/>
        <end position="367"/>
    </location>
</feature>
<keyword evidence="3" id="KW-1133">Transmembrane helix</keyword>
<dbReference type="Proteomes" id="UP000317093">
    <property type="component" value="Chromosome"/>
</dbReference>
<feature type="transmembrane region" description="Helical" evidence="3">
    <location>
        <begin position="385"/>
        <end position="403"/>
    </location>
</feature>
<keyword evidence="3" id="KW-0472">Membrane</keyword>
<accession>A0A518B9P9</accession>
<evidence type="ECO:0000313" key="5">
    <source>
        <dbReference type="Proteomes" id="UP000317093"/>
    </source>
</evidence>
<protein>
    <submittedName>
        <fullName evidence="4">Uncharacterized protein</fullName>
    </submittedName>
</protein>
<name>A0A518B9P9_9BACT</name>
<evidence type="ECO:0000256" key="3">
    <source>
        <dbReference type="SAM" id="Phobius"/>
    </source>
</evidence>
<gene>
    <name evidence="4" type="ORF">Pan216_45820</name>
</gene>
<sequence length="410" mass="46487">MKSLQRRLKEARKSFEETGQGSLNERNMKRQLGRRIASLEMQLAYPVQAQVFNYEFVTDGRSMQLRFEEDEGETLPPGLPVPNVNSLIEFYASIGVYSFDSTAVEWPYRLWSGETDGILTGQVGKAPMFYGPFLFPPVGEIRAEWADSDMFCSVDRFMSSDSDEMSNGRKATPDPTLIVFAKLLTESQSKIQIDGISGMLRDEVFQEAYFLEKSGRLVRLETRRRRFLDGVLLNADFPELLESTEVKYSDRGVNDYPSEVVTKKYQPDVAGLKLPKFSHYARGGMFDIPVKTVSNSTVEYLYIEAGYTVSDSEFSLQFPKGTHYIDRAVDNVPLVEGMSAEEIRNQIAKELKERAEHQKAIEEMKLSDTRIGPDTLKVTDWGRNLLLINVIGLILVGAVLLAARRFSRKD</sequence>
<reference evidence="4 5" key="1">
    <citation type="submission" date="2019-02" db="EMBL/GenBank/DDBJ databases">
        <title>Deep-cultivation of Planctomycetes and their phenomic and genomic characterization uncovers novel biology.</title>
        <authorList>
            <person name="Wiegand S."/>
            <person name="Jogler M."/>
            <person name="Boedeker C."/>
            <person name="Pinto D."/>
            <person name="Vollmers J."/>
            <person name="Rivas-Marin E."/>
            <person name="Kohn T."/>
            <person name="Peeters S.H."/>
            <person name="Heuer A."/>
            <person name="Rast P."/>
            <person name="Oberbeckmann S."/>
            <person name="Bunk B."/>
            <person name="Jeske O."/>
            <person name="Meyerdierks A."/>
            <person name="Storesund J.E."/>
            <person name="Kallscheuer N."/>
            <person name="Luecker S."/>
            <person name="Lage O.M."/>
            <person name="Pohl T."/>
            <person name="Merkel B.J."/>
            <person name="Hornburger P."/>
            <person name="Mueller R.-W."/>
            <person name="Bruemmer F."/>
            <person name="Labrenz M."/>
            <person name="Spormann A.M."/>
            <person name="Op den Camp H."/>
            <person name="Overmann J."/>
            <person name="Amann R."/>
            <person name="Jetten M.S.M."/>
            <person name="Mascher T."/>
            <person name="Medema M.H."/>
            <person name="Devos D.P."/>
            <person name="Kaster A.-K."/>
            <person name="Ovreas L."/>
            <person name="Rohde M."/>
            <person name="Galperin M.Y."/>
            <person name="Jogler C."/>
        </authorList>
    </citation>
    <scope>NUCLEOTIDE SEQUENCE [LARGE SCALE GENOMIC DNA]</scope>
    <source>
        <strain evidence="4 5">Pan216</strain>
    </source>
</reference>
<keyword evidence="3" id="KW-0812">Transmembrane</keyword>